<evidence type="ECO:0000313" key="1">
    <source>
        <dbReference type="EMBL" id="KAH9292980.1"/>
    </source>
</evidence>
<evidence type="ECO:0000313" key="2">
    <source>
        <dbReference type="Proteomes" id="UP000824469"/>
    </source>
</evidence>
<keyword evidence="2" id="KW-1185">Reference proteome</keyword>
<feature type="non-terminal residue" evidence="1">
    <location>
        <position position="1"/>
    </location>
</feature>
<dbReference type="Proteomes" id="UP000824469">
    <property type="component" value="Unassembled WGS sequence"/>
</dbReference>
<sequence length="236" mass="26835">LAEKAEYSGPFSDIHASKEGKNIMVTGNKYVLKVVPGALLKGFLFYEYELWQLLRGLRRGNRPLNSCGLHSRLNVKSSEEEQFMDPNVIVEACSNGNAFALNETNYHFQKSESTESKLNPKHWTGWWAHIDKFAKFAEYAACEKSRWYIVPKQEWLSPVIINGSDLDGCAKVLTLEEFFTVAAKVAKEAALSQIPRKRRFMVAEVCWEADITYPLVSQGQFKGDNFLLHSCGSWIE</sequence>
<dbReference type="EMBL" id="JAHRHJ020001908">
    <property type="protein sequence ID" value="KAH9292980.1"/>
    <property type="molecule type" value="Genomic_DNA"/>
</dbReference>
<protein>
    <submittedName>
        <fullName evidence="1">Uncharacterized protein</fullName>
    </submittedName>
</protein>
<proteinExistence type="predicted"/>
<dbReference type="AlphaFoldDB" id="A0AA38C2W2"/>
<gene>
    <name evidence="1" type="ORF">KI387_041836</name>
</gene>
<dbReference type="InterPro" id="IPR015003">
    <property type="entry name" value="DUF1853"/>
</dbReference>
<dbReference type="Pfam" id="PF08907">
    <property type="entry name" value="DUF1853"/>
    <property type="match status" value="1"/>
</dbReference>
<name>A0AA38C2W2_TAXCH</name>
<reference evidence="1 2" key="1">
    <citation type="journal article" date="2021" name="Nat. Plants">
        <title>The Taxus genome provides insights into paclitaxel biosynthesis.</title>
        <authorList>
            <person name="Xiong X."/>
            <person name="Gou J."/>
            <person name="Liao Q."/>
            <person name="Li Y."/>
            <person name="Zhou Q."/>
            <person name="Bi G."/>
            <person name="Li C."/>
            <person name="Du R."/>
            <person name="Wang X."/>
            <person name="Sun T."/>
            <person name="Guo L."/>
            <person name="Liang H."/>
            <person name="Lu P."/>
            <person name="Wu Y."/>
            <person name="Zhang Z."/>
            <person name="Ro D.K."/>
            <person name="Shang Y."/>
            <person name="Huang S."/>
            <person name="Yan J."/>
        </authorList>
    </citation>
    <scope>NUCLEOTIDE SEQUENCE [LARGE SCALE GENOMIC DNA]</scope>
    <source>
        <strain evidence="1">Ta-2019</strain>
    </source>
</reference>
<comment type="caution">
    <text evidence="1">The sequence shown here is derived from an EMBL/GenBank/DDBJ whole genome shotgun (WGS) entry which is preliminary data.</text>
</comment>
<organism evidence="1 2">
    <name type="scientific">Taxus chinensis</name>
    <name type="common">Chinese yew</name>
    <name type="synonym">Taxus wallichiana var. chinensis</name>
    <dbReference type="NCBI Taxonomy" id="29808"/>
    <lineage>
        <taxon>Eukaryota</taxon>
        <taxon>Viridiplantae</taxon>
        <taxon>Streptophyta</taxon>
        <taxon>Embryophyta</taxon>
        <taxon>Tracheophyta</taxon>
        <taxon>Spermatophyta</taxon>
        <taxon>Pinopsida</taxon>
        <taxon>Pinidae</taxon>
        <taxon>Conifers II</taxon>
        <taxon>Cupressales</taxon>
        <taxon>Taxaceae</taxon>
        <taxon>Taxus</taxon>
    </lineage>
</organism>
<feature type="non-terminal residue" evidence="1">
    <location>
        <position position="236"/>
    </location>
</feature>
<accession>A0AA38C2W2</accession>